<dbReference type="EMBL" id="KY569018">
    <property type="protein sequence ID" value="ATB55109.1"/>
    <property type="molecule type" value="Genomic_DNA"/>
</dbReference>
<dbReference type="Proteomes" id="UP000282059">
    <property type="component" value="Segment"/>
</dbReference>
<dbReference type="Proteomes" id="UP000282623">
    <property type="component" value="Segment"/>
</dbReference>
<proteinExistence type="predicted"/>
<sequence>MSKIYIDERSDAEIVCEAIKNIGLEGATAVQLTRQLNMEKREVNKALYDLQRSAMVYSSDDIPPRWFMTTEADKPDADADAMADSIIDDASREKSMREDHKSFDDVIPAKKLLIGKMLTLSPLLMSTAK</sequence>
<organismHost>
    <name type="scientific">Loxodonta africana</name>
    <name type="common">African elephant</name>
    <dbReference type="NCBI Taxonomy" id="9785"/>
</organismHost>
<dbReference type="GO" id="GO:0003723">
    <property type="term" value="F:RNA binding"/>
    <property type="evidence" value="ECO:0007669"/>
    <property type="project" value="UniProtKB-KW"/>
</dbReference>
<name>A0A290G4Q3_COWPX</name>
<dbReference type="InterPro" id="IPR036388">
    <property type="entry name" value="WH-like_DNA-bd_sf"/>
</dbReference>
<feature type="domain" description="Z-binding" evidence="2">
    <location>
        <begin position="5"/>
        <end position="70"/>
    </location>
</feature>
<dbReference type="SUPFAM" id="SSF46785">
    <property type="entry name" value="Winged helix' DNA-binding domain"/>
    <property type="match status" value="1"/>
</dbReference>
<dbReference type="PROSITE" id="PS50139">
    <property type="entry name" value="Z_BINDING"/>
    <property type="match status" value="1"/>
</dbReference>
<evidence type="ECO:0000313" key="4">
    <source>
        <dbReference type="EMBL" id="ATB55546.1"/>
    </source>
</evidence>
<dbReference type="Pfam" id="PF02295">
    <property type="entry name" value="z-alpha"/>
    <property type="match status" value="1"/>
</dbReference>
<dbReference type="EMBL" id="KY569020">
    <property type="protein sequence ID" value="ATB55546.1"/>
    <property type="molecule type" value="Genomic_DNA"/>
</dbReference>
<accession>A0A290G4Q3</accession>
<organismHost>
    <name type="scientific">Felis catus</name>
    <name type="common">Cat</name>
    <name type="synonym">Felis silvestris catus</name>
    <dbReference type="NCBI Taxonomy" id="9685"/>
</organismHost>
<organismHost>
    <name type="scientific">Myodes glareolus</name>
    <name type="common">Bank vole</name>
    <name type="synonym">Clethrionomys glareolus</name>
    <dbReference type="NCBI Taxonomy" id="447135"/>
</organismHost>
<organismHost>
    <name type="scientific">Mus musculus</name>
    <name type="common">Mouse</name>
    <dbReference type="NCBI Taxonomy" id="10090"/>
</organismHost>
<protein>
    <submittedName>
        <fullName evidence="3">CPXV069 protein</fullName>
    </submittedName>
</protein>
<evidence type="ECO:0000256" key="1">
    <source>
        <dbReference type="ARBA" id="ARBA00022884"/>
    </source>
</evidence>
<dbReference type="Gene3D" id="1.10.10.10">
    <property type="entry name" value="Winged helix-like DNA-binding domain superfamily/Winged helix DNA-binding domain"/>
    <property type="match status" value="1"/>
</dbReference>
<reference evidence="3" key="1">
    <citation type="submission" date="2017-02" db="EMBL/GenBank/DDBJ databases">
        <title>Seasonal Recurring Cowpox Virus Outbreaks in Captive Cheetahs (Acinonyx jubatus).</title>
        <authorList>
            <person name="Stagegaard J."/>
            <person name="Kurth A."/>
            <person name="Stern D."/>
            <person name="Dabrowski P.W."/>
            <person name="Pocknell A."/>
            <person name="Nitsche A."/>
            <person name="Schrick L."/>
        </authorList>
    </citation>
    <scope>NUCLEOTIDE SEQUENCE [LARGE SCALE GENOMIC DNA]</scope>
    <source>
        <strain evidence="3">CPXV CheHurley_DK_2012</strain>
        <strain evidence="4">CPXV CheNuru_DK_2012</strain>
    </source>
</reference>
<keyword evidence="1" id="KW-0694">RNA-binding</keyword>
<dbReference type="GO" id="GO:0003726">
    <property type="term" value="F:double-stranded RNA adenosine deaminase activity"/>
    <property type="evidence" value="ECO:0007669"/>
    <property type="project" value="InterPro"/>
</dbReference>
<evidence type="ECO:0000259" key="2">
    <source>
        <dbReference type="PROSITE" id="PS50139"/>
    </source>
</evidence>
<organismHost>
    <name type="scientific">Microtus agrestis</name>
    <name type="common">Short-tailed field vole</name>
    <dbReference type="NCBI Taxonomy" id="29092"/>
</organismHost>
<organismHost>
    <name type="scientific">Bos taurus</name>
    <name type="common">Bovine</name>
    <dbReference type="NCBI Taxonomy" id="9913"/>
</organismHost>
<organism evidence="3">
    <name type="scientific">Cowpox virus</name>
    <name type="common">CPV</name>
    <dbReference type="NCBI Taxonomy" id="10243"/>
    <lineage>
        <taxon>Viruses</taxon>
        <taxon>Varidnaviria</taxon>
        <taxon>Bamfordvirae</taxon>
        <taxon>Nucleocytoviricota</taxon>
        <taxon>Pokkesviricetes</taxon>
        <taxon>Chitovirales</taxon>
        <taxon>Poxviridae</taxon>
        <taxon>Chordopoxvirinae</taxon>
        <taxon>Orthopoxvirus</taxon>
        <taxon>Orthopoxvirus cowpox</taxon>
    </lineage>
</organism>
<dbReference type="InterPro" id="IPR036390">
    <property type="entry name" value="WH_DNA-bd_sf"/>
</dbReference>
<organismHost>
    <name type="scientific">Apodemus sylvaticus</name>
    <name type="common">European woodmouse</name>
    <dbReference type="NCBI Taxonomy" id="10129"/>
</organismHost>
<evidence type="ECO:0000313" key="3">
    <source>
        <dbReference type="EMBL" id="ATB55109.1"/>
    </source>
</evidence>
<dbReference type="SMART" id="SM00550">
    <property type="entry name" value="Zalpha"/>
    <property type="match status" value="1"/>
</dbReference>
<organismHost>
    <name type="scientific">Homo sapiens</name>
    <name type="common">Human</name>
    <dbReference type="NCBI Taxonomy" id="9606"/>
</organismHost>
<dbReference type="InterPro" id="IPR042371">
    <property type="entry name" value="Z_dom"/>
</dbReference>